<dbReference type="Proteomes" id="UP001303473">
    <property type="component" value="Unassembled WGS sequence"/>
</dbReference>
<name>A0AAN6S4R8_9PEZI</name>
<feature type="chain" id="PRO_5042893976" description="Secreted protein" evidence="2">
    <location>
        <begin position="21"/>
        <end position="154"/>
    </location>
</feature>
<accession>A0AAN6S4R8</accession>
<evidence type="ECO:0008006" key="5">
    <source>
        <dbReference type="Google" id="ProtNLM"/>
    </source>
</evidence>
<feature type="compositionally biased region" description="Basic and acidic residues" evidence="1">
    <location>
        <begin position="99"/>
        <end position="113"/>
    </location>
</feature>
<protein>
    <recommendedName>
        <fullName evidence="5">Secreted protein</fullName>
    </recommendedName>
</protein>
<evidence type="ECO:0000256" key="2">
    <source>
        <dbReference type="SAM" id="SignalP"/>
    </source>
</evidence>
<comment type="caution">
    <text evidence="3">The sequence shown here is derived from an EMBL/GenBank/DDBJ whole genome shotgun (WGS) entry which is preliminary data.</text>
</comment>
<proteinExistence type="predicted"/>
<reference evidence="4" key="1">
    <citation type="journal article" date="2023" name="Mol. Phylogenet. Evol.">
        <title>Genome-scale phylogeny and comparative genomics of the fungal order Sordariales.</title>
        <authorList>
            <person name="Hensen N."/>
            <person name="Bonometti L."/>
            <person name="Westerberg I."/>
            <person name="Brannstrom I.O."/>
            <person name="Guillou S."/>
            <person name="Cros-Aarteil S."/>
            <person name="Calhoun S."/>
            <person name="Haridas S."/>
            <person name="Kuo A."/>
            <person name="Mondo S."/>
            <person name="Pangilinan J."/>
            <person name="Riley R."/>
            <person name="LaButti K."/>
            <person name="Andreopoulos B."/>
            <person name="Lipzen A."/>
            <person name="Chen C."/>
            <person name="Yan M."/>
            <person name="Daum C."/>
            <person name="Ng V."/>
            <person name="Clum A."/>
            <person name="Steindorff A."/>
            <person name="Ohm R.A."/>
            <person name="Martin F."/>
            <person name="Silar P."/>
            <person name="Natvig D.O."/>
            <person name="Lalanne C."/>
            <person name="Gautier V."/>
            <person name="Ament-Velasquez S.L."/>
            <person name="Kruys A."/>
            <person name="Hutchinson M.I."/>
            <person name="Powell A.J."/>
            <person name="Barry K."/>
            <person name="Miller A.N."/>
            <person name="Grigoriev I.V."/>
            <person name="Debuchy R."/>
            <person name="Gladieux P."/>
            <person name="Hiltunen Thoren M."/>
            <person name="Johannesson H."/>
        </authorList>
    </citation>
    <scope>NUCLEOTIDE SEQUENCE [LARGE SCALE GENOMIC DNA]</scope>
    <source>
        <strain evidence="4">CBS 340.73</strain>
    </source>
</reference>
<evidence type="ECO:0000313" key="3">
    <source>
        <dbReference type="EMBL" id="KAK3940415.1"/>
    </source>
</evidence>
<keyword evidence="2" id="KW-0732">Signal</keyword>
<dbReference type="AlphaFoldDB" id="A0AAN6S4R8"/>
<feature type="signal peptide" evidence="2">
    <location>
        <begin position="1"/>
        <end position="20"/>
    </location>
</feature>
<dbReference type="EMBL" id="MU853796">
    <property type="protein sequence ID" value="KAK3940415.1"/>
    <property type="molecule type" value="Genomic_DNA"/>
</dbReference>
<feature type="region of interest" description="Disordered" evidence="1">
    <location>
        <begin position="99"/>
        <end position="126"/>
    </location>
</feature>
<evidence type="ECO:0000256" key="1">
    <source>
        <dbReference type="SAM" id="MobiDB-lite"/>
    </source>
</evidence>
<feature type="region of interest" description="Disordered" evidence="1">
    <location>
        <begin position="53"/>
        <end position="76"/>
    </location>
</feature>
<sequence>MKSLLVTLQALLLFTAAANAFRICWTTPLGMLVGAKPWGPGCGGSIPVNPPGLSKKNPFTAPPTPSPASSWPQLPCLPTRPSGRHQLCHIHGDDHINVDKLRHQPHGRGDRPQPVHGPQPPAQQAALRPEWTTALLRACVFGDYSGLLNGNAFC</sequence>
<gene>
    <name evidence="3" type="ORF">QBC46DRAFT_125472</name>
</gene>
<evidence type="ECO:0000313" key="4">
    <source>
        <dbReference type="Proteomes" id="UP001303473"/>
    </source>
</evidence>
<organism evidence="3 4">
    <name type="scientific">Diplogelasinospora grovesii</name>
    <dbReference type="NCBI Taxonomy" id="303347"/>
    <lineage>
        <taxon>Eukaryota</taxon>
        <taxon>Fungi</taxon>
        <taxon>Dikarya</taxon>
        <taxon>Ascomycota</taxon>
        <taxon>Pezizomycotina</taxon>
        <taxon>Sordariomycetes</taxon>
        <taxon>Sordariomycetidae</taxon>
        <taxon>Sordariales</taxon>
        <taxon>Diplogelasinosporaceae</taxon>
        <taxon>Diplogelasinospora</taxon>
    </lineage>
</organism>
<keyword evidence="4" id="KW-1185">Reference proteome</keyword>